<protein>
    <submittedName>
        <fullName evidence="4">Lipoprotein</fullName>
    </submittedName>
</protein>
<name>A0A0N4VVV6_HAEPC</name>
<accession>A0A0N4VVV6</accession>
<keyword evidence="1" id="KW-0732">Signal</keyword>
<feature type="signal peptide" evidence="1">
    <location>
        <begin position="1"/>
        <end position="16"/>
    </location>
</feature>
<feature type="chain" id="PRO_5043123268" evidence="1">
    <location>
        <begin position="17"/>
        <end position="143"/>
    </location>
</feature>
<evidence type="ECO:0000313" key="2">
    <source>
        <dbReference type="EMBL" id="VDO09483.1"/>
    </source>
</evidence>
<evidence type="ECO:0000313" key="3">
    <source>
        <dbReference type="Proteomes" id="UP000268014"/>
    </source>
</evidence>
<gene>
    <name evidence="2" type="ORF">HPLM_LOCUS1424</name>
</gene>
<dbReference type="WBParaSite" id="HPLM_0000142601-mRNA-1">
    <property type="protein sequence ID" value="HPLM_0000142601-mRNA-1"/>
    <property type="gene ID" value="HPLM_0000142601"/>
</dbReference>
<reference evidence="4" key="1">
    <citation type="submission" date="2017-02" db="UniProtKB">
        <authorList>
            <consortium name="WormBaseParasite"/>
        </authorList>
    </citation>
    <scope>IDENTIFICATION</scope>
</reference>
<dbReference type="EMBL" id="UZAF01001881">
    <property type="protein sequence ID" value="VDO09483.1"/>
    <property type="molecule type" value="Genomic_DNA"/>
</dbReference>
<dbReference type="OrthoDB" id="10357068at2759"/>
<dbReference type="Proteomes" id="UP000268014">
    <property type="component" value="Unassembled WGS sequence"/>
</dbReference>
<evidence type="ECO:0000313" key="4">
    <source>
        <dbReference type="WBParaSite" id="HPLM_0000142601-mRNA-1"/>
    </source>
</evidence>
<dbReference type="OMA" id="GNFAMVY"/>
<organism evidence="4">
    <name type="scientific">Haemonchus placei</name>
    <name type="common">Barber's pole worm</name>
    <dbReference type="NCBI Taxonomy" id="6290"/>
    <lineage>
        <taxon>Eukaryota</taxon>
        <taxon>Metazoa</taxon>
        <taxon>Ecdysozoa</taxon>
        <taxon>Nematoda</taxon>
        <taxon>Chromadorea</taxon>
        <taxon>Rhabditida</taxon>
        <taxon>Rhabditina</taxon>
        <taxon>Rhabditomorpha</taxon>
        <taxon>Strongyloidea</taxon>
        <taxon>Trichostrongylidae</taxon>
        <taxon>Haemonchus</taxon>
    </lineage>
</organism>
<proteinExistence type="predicted"/>
<keyword evidence="3" id="KW-1185">Reference proteome</keyword>
<sequence length="143" mass="16185">MMRLLFYLAMVGLVLSCHQSNKLDDEDINLFDDEDEDEDENGGQTATIFVRSKYKWNKGTNSAVQSGFQKILTPQLSQLGDIESVEAENDNGNFAMVYTISNTDCDMRLAEITLYSTQFQVDIAKERIEAAKKHIDSVEVECE</sequence>
<dbReference type="PROSITE" id="PS51257">
    <property type="entry name" value="PROKAR_LIPOPROTEIN"/>
    <property type="match status" value="1"/>
</dbReference>
<evidence type="ECO:0000256" key="1">
    <source>
        <dbReference type="SAM" id="SignalP"/>
    </source>
</evidence>
<reference evidence="2 3" key="2">
    <citation type="submission" date="2018-11" db="EMBL/GenBank/DDBJ databases">
        <authorList>
            <consortium name="Pathogen Informatics"/>
        </authorList>
    </citation>
    <scope>NUCLEOTIDE SEQUENCE [LARGE SCALE GENOMIC DNA]</scope>
    <source>
        <strain evidence="2 3">MHpl1</strain>
    </source>
</reference>
<dbReference type="AlphaFoldDB" id="A0A0N4VVV6"/>